<evidence type="ECO:0000256" key="1">
    <source>
        <dbReference type="SAM" id="MobiDB-lite"/>
    </source>
</evidence>
<evidence type="ECO:0000313" key="3">
    <source>
        <dbReference type="EMBL" id="JAG64304.1"/>
    </source>
</evidence>
<feature type="region of interest" description="Disordered" evidence="1">
    <location>
        <begin position="329"/>
        <end position="351"/>
    </location>
</feature>
<feature type="compositionally biased region" description="Basic and acidic residues" evidence="1">
    <location>
        <begin position="47"/>
        <end position="63"/>
    </location>
</feature>
<feature type="compositionally biased region" description="Basic and acidic residues" evidence="1">
    <location>
        <begin position="106"/>
        <end position="115"/>
    </location>
</feature>
<organism evidence="3">
    <name type="scientific">Lygus hesperus</name>
    <name type="common">Western plant bug</name>
    <dbReference type="NCBI Taxonomy" id="30085"/>
    <lineage>
        <taxon>Eukaryota</taxon>
        <taxon>Metazoa</taxon>
        <taxon>Ecdysozoa</taxon>
        <taxon>Arthropoda</taxon>
        <taxon>Hexapoda</taxon>
        <taxon>Insecta</taxon>
        <taxon>Pterygota</taxon>
        <taxon>Neoptera</taxon>
        <taxon>Paraneoptera</taxon>
        <taxon>Hemiptera</taxon>
        <taxon>Heteroptera</taxon>
        <taxon>Panheteroptera</taxon>
        <taxon>Cimicomorpha</taxon>
        <taxon>Miridae</taxon>
        <taxon>Mirini</taxon>
        <taxon>Lygus</taxon>
    </lineage>
</organism>
<dbReference type="EMBL" id="GBRD01001517">
    <property type="protein sequence ID" value="JAG64304.1"/>
    <property type="molecule type" value="Transcribed_RNA"/>
</dbReference>
<protein>
    <recommendedName>
        <fullName evidence="4">Translation initiation factor IF-2</fullName>
    </recommendedName>
</protein>
<feature type="compositionally biased region" description="Basic and acidic residues" evidence="1">
    <location>
        <begin position="225"/>
        <end position="240"/>
    </location>
</feature>
<feature type="compositionally biased region" description="Basic and acidic residues" evidence="1">
    <location>
        <begin position="165"/>
        <end position="183"/>
    </location>
</feature>
<sequence length="351" mass="39082">MSSRRLFPLLLACCGFVLASSAPLCPCPDDKWQPPFRPSQVLYSEFPEDRGRSLDIDRKDISRKGYPLAPAPPYSYDPPPNNHLPGDPAPRDYSDDYPEGGGGGGGEKDYPDKDYPLSYSSSGLGGPPRDYPDYGNSASREEPVGSPEYSSESSHEAYKQYSSYDDYRDDKSKEAEESERDFTLEDFELDPEVVVPYATRNKSSNPPPSRHRPSQGDSPPPRIRPSQDDPRPHDEVHEPTEPPNTQLEIPATQPSSSIRHPTPIPIQATGYPLTRTPVPVFRNPALSLMTPNQAGWGHWKDVLEQAELSNLQVMKPPPLGQAQTWGRVSTNYASGSPKLQQYAKRPPHRYP</sequence>
<feature type="chain" id="PRO_5005520029" description="Translation initiation factor IF-2" evidence="2">
    <location>
        <begin position="22"/>
        <end position="351"/>
    </location>
</feature>
<feature type="compositionally biased region" description="Pro residues" evidence="1">
    <location>
        <begin position="69"/>
        <end position="82"/>
    </location>
</feature>
<name>A0A0K8TFL7_LYGHE</name>
<feature type="compositionally biased region" description="Polar residues" evidence="1">
    <location>
        <begin position="329"/>
        <end position="339"/>
    </location>
</feature>
<evidence type="ECO:0008006" key="4">
    <source>
        <dbReference type="Google" id="ProtNLM"/>
    </source>
</evidence>
<feature type="region of interest" description="Disordered" evidence="1">
    <location>
        <begin position="42"/>
        <end position="274"/>
    </location>
</feature>
<evidence type="ECO:0000256" key="2">
    <source>
        <dbReference type="SAM" id="SignalP"/>
    </source>
</evidence>
<accession>A0A0K8TFL7</accession>
<keyword evidence="2" id="KW-0732">Signal</keyword>
<feature type="signal peptide" evidence="2">
    <location>
        <begin position="1"/>
        <end position="21"/>
    </location>
</feature>
<reference evidence="3" key="1">
    <citation type="submission" date="2014-09" db="EMBL/GenBank/DDBJ databases">
        <authorList>
            <person name="Magalhaes I.L.F."/>
            <person name="Oliveira U."/>
            <person name="Santos F.R."/>
            <person name="Vidigal T.H.D.A."/>
            <person name="Brescovit A.D."/>
            <person name="Santos A.J."/>
        </authorList>
    </citation>
    <scope>NUCLEOTIDE SEQUENCE</scope>
</reference>
<proteinExistence type="predicted"/>
<dbReference type="AlphaFoldDB" id="A0A0K8TFL7"/>
<feature type="compositionally biased region" description="Polar residues" evidence="1">
    <location>
        <begin position="243"/>
        <end position="259"/>
    </location>
</feature>